<protein>
    <submittedName>
        <fullName evidence="9">Acyl transferase domain-containing protein/acyl carrier protein</fullName>
    </submittedName>
</protein>
<dbReference type="InterPro" id="IPR016039">
    <property type="entry name" value="Thiolase-like"/>
</dbReference>
<keyword evidence="5" id="KW-0012">Acyltransferase</keyword>
<dbReference type="FunFam" id="1.10.1200.10:FF:000007">
    <property type="entry name" value="Probable polyketide synthase pks17"/>
    <property type="match status" value="2"/>
</dbReference>
<dbReference type="GO" id="GO:0004315">
    <property type="term" value="F:3-oxoacyl-[acyl-carrier-protein] synthase activity"/>
    <property type="evidence" value="ECO:0007669"/>
    <property type="project" value="InterPro"/>
</dbReference>
<dbReference type="Pfam" id="PF00109">
    <property type="entry name" value="ketoacyl-synt"/>
    <property type="match status" value="1"/>
</dbReference>
<organism evidence="9 10">
    <name type="scientific">Thermocatellispora tengchongensis</name>
    <dbReference type="NCBI Taxonomy" id="1073253"/>
    <lineage>
        <taxon>Bacteria</taxon>
        <taxon>Bacillati</taxon>
        <taxon>Actinomycetota</taxon>
        <taxon>Actinomycetes</taxon>
        <taxon>Streptosporangiales</taxon>
        <taxon>Streptosporangiaceae</taxon>
        <taxon>Thermocatellispora</taxon>
    </lineage>
</organism>
<dbReference type="PROSITE" id="PS00012">
    <property type="entry name" value="PHOSPHOPANTETHEINE"/>
    <property type="match status" value="2"/>
</dbReference>
<evidence type="ECO:0000259" key="8">
    <source>
        <dbReference type="PROSITE" id="PS52004"/>
    </source>
</evidence>
<dbReference type="SMART" id="SM01294">
    <property type="entry name" value="PKS_PP_betabranch"/>
    <property type="match status" value="2"/>
</dbReference>
<feature type="compositionally biased region" description="Basic and acidic residues" evidence="6">
    <location>
        <begin position="692"/>
        <end position="706"/>
    </location>
</feature>
<comment type="caution">
    <text evidence="9">The sequence shown here is derived from an EMBL/GenBank/DDBJ whole genome shotgun (WGS) entry which is preliminary data.</text>
</comment>
<dbReference type="InterPro" id="IPR020841">
    <property type="entry name" value="PKS_Beta-ketoAc_synthase_dom"/>
</dbReference>
<dbReference type="PROSITE" id="PS00606">
    <property type="entry name" value="KS3_1"/>
    <property type="match status" value="1"/>
</dbReference>
<dbReference type="Gene3D" id="3.40.47.10">
    <property type="match status" value="1"/>
</dbReference>
<evidence type="ECO:0000256" key="3">
    <source>
        <dbReference type="ARBA" id="ARBA00022679"/>
    </source>
</evidence>
<dbReference type="InterPro" id="IPR001227">
    <property type="entry name" value="Ac_transferase_dom_sf"/>
</dbReference>
<feature type="domain" description="Ketosynthase family 3 (KS3)" evidence="8">
    <location>
        <begin position="816"/>
        <end position="1236"/>
    </location>
</feature>
<dbReference type="Pfam" id="PF00698">
    <property type="entry name" value="Acyl_transf_1"/>
    <property type="match status" value="2"/>
</dbReference>
<proteinExistence type="predicted"/>
<dbReference type="InterPro" id="IPR020807">
    <property type="entry name" value="PKS_DH"/>
</dbReference>
<dbReference type="InterPro" id="IPR036291">
    <property type="entry name" value="NAD(P)-bd_dom_sf"/>
</dbReference>
<feature type="domain" description="Carrier" evidence="7">
    <location>
        <begin position="723"/>
        <end position="798"/>
    </location>
</feature>
<dbReference type="InterPro" id="IPR014030">
    <property type="entry name" value="Ketoacyl_synth_N"/>
</dbReference>
<dbReference type="InterPro" id="IPR009081">
    <property type="entry name" value="PP-bd_ACP"/>
</dbReference>
<dbReference type="InterPro" id="IPR032821">
    <property type="entry name" value="PKS_assoc"/>
</dbReference>
<dbReference type="InterPro" id="IPR057326">
    <property type="entry name" value="KR_dom"/>
</dbReference>
<dbReference type="InterPro" id="IPR050091">
    <property type="entry name" value="PKS_NRPS_Biosynth_Enz"/>
</dbReference>
<evidence type="ECO:0000313" key="10">
    <source>
        <dbReference type="Proteomes" id="UP000578449"/>
    </source>
</evidence>
<dbReference type="Proteomes" id="UP000578449">
    <property type="component" value="Unassembled WGS sequence"/>
</dbReference>
<dbReference type="InterPro" id="IPR018201">
    <property type="entry name" value="Ketoacyl_synth_AS"/>
</dbReference>
<evidence type="ECO:0000256" key="5">
    <source>
        <dbReference type="ARBA" id="ARBA00023315"/>
    </source>
</evidence>
<dbReference type="SUPFAM" id="SSF47336">
    <property type="entry name" value="ACP-like"/>
    <property type="match status" value="2"/>
</dbReference>
<dbReference type="Pfam" id="PF16197">
    <property type="entry name" value="KAsynt_C_assoc"/>
    <property type="match status" value="1"/>
</dbReference>
<dbReference type="PANTHER" id="PTHR43775">
    <property type="entry name" value="FATTY ACID SYNTHASE"/>
    <property type="match status" value="1"/>
</dbReference>
<dbReference type="InterPro" id="IPR013968">
    <property type="entry name" value="PKS_KR"/>
</dbReference>
<dbReference type="SUPFAM" id="SSF52151">
    <property type="entry name" value="FabD/lysophospholipase-like"/>
    <property type="match status" value="2"/>
</dbReference>
<dbReference type="Gene3D" id="3.30.70.3290">
    <property type="match status" value="1"/>
</dbReference>
<dbReference type="EMBL" id="JACHGN010000047">
    <property type="protein sequence ID" value="MBB5140557.1"/>
    <property type="molecule type" value="Genomic_DNA"/>
</dbReference>
<accession>A0A840PTS7</accession>
<dbReference type="InterPro" id="IPR016035">
    <property type="entry name" value="Acyl_Trfase/lysoPLipase"/>
</dbReference>
<dbReference type="InterPro" id="IPR014043">
    <property type="entry name" value="Acyl_transferase_dom"/>
</dbReference>
<dbReference type="Gene3D" id="3.10.129.110">
    <property type="entry name" value="Polyketide synthase dehydratase"/>
    <property type="match status" value="1"/>
</dbReference>
<dbReference type="Pfam" id="PF08659">
    <property type="entry name" value="KR"/>
    <property type="match status" value="2"/>
</dbReference>
<evidence type="ECO:0000256" key="4">
    <source>
        <dbReference type="ARBA" id="ARBA00023268"/>
    </source>
</evidence>
<keyword evidence="2" id="KW-0597">Phosphoprotein</keyword>
<name>A0A840PTS7_9ACTN</name>
<dbReference type="Pfam" id="PF00550">
    <property type="entry name" value="PP-binding"/>
    <property type="match status" value="2"/>
</dbReference>
<dbReference type="SMART" id="SM00823">
    <property type="entry name" value="PKS_PP"/>
    <property type="match status" value="2"/>
</dbReference>
<evidence type="ECO:0000259" key="7">
    <source>
        <dbReference type="PROSITE" id="PS50075"/>
    </source>
</evidence>
<dbReference type="SMART" id="SM00827">
    <property type="entry name" value="PKS_AT"/>
    <property type="match status" value="2"/>
</dbReference>
<evidence type="ECO:0000256" key="6">
    <source>
        <dbReference type="SAM" id="MobiDB-lite"/>
    </source>
</evidence>
<dbReference type="GO" id="GO:0004312">
    <property type="term" value="F:fatty acid synthase activity"/>
    <property type="evidence" value="ECO:0007669"/>
    <property type="project" value="TreeGrafter"/>
</dbReference>
<dbReference type="PROSITE" id="PS50075">
    <property type="entry name" value="CARRIER"/>
    <property type="match status" value="2"/>
</dbReference>
<dbReference type="FunFam" id="3.40.47.10:FF:000019">
    <property type="entry name" value="Polyketide synthase type I"/>
    <property type="match status" value="1"/>
</dbReference>
<dbReference type="SMART" id="SM00826">
    <property type="entry name" value="PKS_DH"/>
    <property type="match status" value="1"/>
</dbReference>
<reference evidence="9 10" key="1">
    <citation type="submission" date="2020-08" db="EMBL/GenBank/DDBJ databases">
        <title>Genomic Encyclopedia of Type Strains, Phase IV (KMG-IV): sequencing the most valuable type-strain genomes for metagenomic binning, comparative biology and taxonomic classification.</title>
        <authorList>
            <person name="Goeker M."/>
        </authorList>
    </citation>
    <scope>NUCLEOTIDE SEQUENCE [LARGE SCALE GENOMIC DNA]</scope>
    <source>
        <strain evidence="9 10">DSM 45615</strain>
    </source>
</reference>
<dbReference type="InterPro" id="IPR016036">
    <property type="entry name" value="Malonyl_transacylase_ACP-bd"/>
</dbReference>
<dbReference type="InterPro" id="IPR014031">
    <property type="entry name" value="Ketoacyl_synth_C"/>
</dbReference>
<dbReference type="InterPro" id="IPR042104">
    <property type="entry name" value="PKS_dehydratase_sf"/>
</dbReference>
<sequence length="2423" mass="252175">EGGAMVAVAASEEEVVPVLAGEGGVSVAAVNGPRSVVVSGDEEAVLKVAALFAERGCKTRRLRVSHAFHSPRMEGMVNEFDRVVRGLSFRPARIPVVSNLTGRIAGEEIATPEYWVRHVREPVRFADGVRTLAGTGVRRFLELGPDAVLAPMISDVLAPGEALVVVPALRADRPEPVALQQALGALHVTGTDVDWTPAFAGTGARPAELPTYAFQRRRFWLEPPPPSADGWRYRAVWQARPEPTGTPAGAWLAVVPRALAADPWIAAVTDGLAGCGLDLRTLVPAEDDESGEHVDRERLAGLLPRDVAGVLAFTALADGAVPGGPAGVTGTALLLQAAADAGLTAPIWCLTRGAVSVSPHDPLPNPIQAASWGLGRVAALELPHLWGGLVDLPGAVDERALRRLCGVLTGTEDQAAVRAAGVFARRLVRAGAPETRRTWRTSGTALITGGTGALGAGVARWLAGRGAEHIVLVSRHGPDAPGVAEPVGEISASGVRVTVAACDVADHAALDDLVRRIEAAGPPIRTVVHAAGVSHYGAIAETAPDELAAVVNAKLNGARHLDALFGDRRLDAFLLFSSVAAVWGSGGAGAYAAGNAYLDALAAQRRARGLAATSIAWGPWDGDGMVARDGTGDRLRRHGLVPMDPARAITLMGQALDLDETAVAVADIDWDRFVRGFTARRPSPLIAGLADAGRRPAEPDPGRESEPGLARRLAAASPGERDTLVADLVRAEAAAVLGHGSARDIEPERAFRDLGFDSMTAVELRDRLAAATGLRLPSTLVFDHPTPAALARELHGELLGLPAATDAPAAAATGTDEPMAIIGMACRFPGGAASPEDLWRLVAEGTDAISAFPEDRHWDLDALFHPDPDHPGTSYVREGGFLYDAAEFDAGFFGISPREALAMDPQQRLVLETSWELFERAGIDPATLRGSRTGVFVGASASGYGSAQDPRAEGHALTGSVTSVISGRVAYTFGFEGPAVTVDTACSSSLVALHLAGQSLRAGECDLALAGGVSVLATPAGFTQFSRQGGLARDGRCKSFAAAADGTGWAEGVGVLLVERLSDARRNGHHVLAVVRGSATNQDGASNGLTAPNGLAQQRVVRQALANAGVSASEVDAVEAHGTGTTLGDPIEAQALLATYGQGRERPLWLGSIKSNIGHTAAASGVAGVIKMVMAMRHGVLPKTLHVDEPSPHVDWSAGAVELLTEARAWESAGPRRAGVSSFGISGTNAHVIVEEAPEVEPVPVADPVLRSDVVPLVLSGRDDAGLRAVAGQVAGVLAERSLPDVAWSLLSRPVLDRRAVVLAADRDAALAGLSGIEPVEAGSGRSVFVFPGQGWQWAGMTAGLLDSSPVFAEAMAECERALGVPVVEILRSGAELERVDVVQPVLFAVMVSLARLWRACGVEPRAVVGHSQGEVAAACVAGALSLEDAARVVVARSRAVAEVLSGQGGMAVARMPLAEAEELIAGREVEIAAVNGPAQIVLSGAVDDLLTDERVRRIGVDYASHCAQVEAIRDRLLAELADITPRQADLPMWSTVTGGWTGGGELDADYWYANLRNRVRFGEAVEALTGDGFDAFIEVSAHPVLAQAIEHPHVIPTLRRDSHRFIDALARAHTAGIEVDWRTVVPPARRIDLPTYPFQRRRYWPAAPGIDAARGPVVLADGGGVVLNERLPAGATPQYAATAIAEMVVRAGDEVGCGRLAELTVENGVSGAAHVQVAVRAAGPGGRREVVVHTRAGDGEWARHATGAVEAAAYDTDEEAAWALDGWGHAADTEPFDGGTAQGRAWRAGGVFHVEAALTGGDGREPDAFLLHPDLLLAALRPVLPDAAAPVSWHGVAVFATGATAVRARLTPGADGTCSAELADHSGRLVAVVESLSFGAVAEPEPGGAYRLEWTEIAPPAGAEPAVLGDPRDLLAHDAPLPATVLYRLGRPDDTAGLAASARVLTEQAAGTLARWLADERTASSRLVFLTRGAVTTGRGDPRPDPAHASVAGLVRSARAEHPDRFALIDLDDADAFDTDMLAATAGREPEAALRAGAVLVPRLVPAQPRSDAPRIDGEVLVVGPPTGLAATIARHLASRHGGRLVVTHPGWADTPDAAVTVLPDEPGAIVAARPSGVVYAGDPDGAVRLHELGLRPDWFVLLASEAGALGSSGRPGDAAAGAFLAALAARRRADGLPATCLACGPYGDEAARDGFAPLPAGRVAELFDQALALGEPVVLLLRPDDPAVLGDRVGRSPGRTARRTAATAADDLALTRRLAALSPAEADRLLLHKVQAYAAAVLGHQDGTTVEADRAFKDLGFDSLTSMELRNRLNGLTGLRLPATLAFTYPTPADLARYLRDRLLPDRAASAEGELHRLEELLTGLQPGDDAGDRIAERLQGLLDRWRARPSAGAGALAAENLESVTAEEMFDLIDKELGTP</sequence>
<dbReference type="Gene3D" id="3.40.50.720">
    <property type="entry name" value="NAD(P)-binding Rossmann-like Domain"/>
    <property type="match status" value="2"/>
</dbReference>
<dbReference type="GO" id="GO:0031177">
    <property type="term" value="F:phosphopantetheine binding"/>
    <property type="evidence" value="ECO:0007669"/>
    <property type="project" value="InterPro"/>
</dbReference>
<dbReference type="SUPFAM" id="SSF51735">
    <property type="entry name" value="NAD(P)-binding Rossmann-fold domains"/>
    <property type="match status" value="4"/>
</dbReference>
<dbReference type="Gene3D" id="1.10.1200.10">
    <property type="entry name" value="ACP-like"/>
    <property type="match status" value="2"/>
</dbReference>
<dbReference type="Pfam" id="PF02801">
    <property type="entry name" value="Ketoacyl-synt_C"/>
    <property type="match status" value="1"/>
</dbReference>
<dbReference type="Gene3D" id="3.40.366.10">
    <property type="entry name" value="Malonyl-Coenzyme A Acyl Carrier Protein, domain 2"/>
    <property type="match status" value="2"/>
</dbReference>
<dbReference type="GO" id="GO:0006633">
    <property type="term" value="P:fatty acid biosynthetic process"/>
    <property type="evidence" value="ECO:0007669"/>
    <property type="project" value="InterPro"/>
</dbReference>
<evidence type="ECO:0000256" key="2">
    <source>
        <dbReference type="ARBA" id="ARBA00022553"/>
    </source>
</evidence>
<keyword evidence="3 9" id="KW-0808">Transferase</keyword>
<keyword evidence="4" id="KW-0511">Multifunctional enzyme</keyword>
<keyword evidence="1" id="KW-0596">Phosphopantetheine</keyword>
<evidence type="ECO:0000313" key="9">
    <source>
        <dbReference type="EMBL" id="MBB5140557.1"/>
    </source>
</evidence>
<dbReference type="InterPro" id="IPR036736">
    <property type="entry name" value="ACP-like_sf"/>
</dbReference>
<dbReference type="PROSITE" id="PS52004">
    <property type="entry name" value="KS3_2"/>
    <property type="match status" value="1"/>
</dbReference>
<gene>
    <name evidence="9" type="ORF">HNP84_010326</name>
</gene>
<feature type="region of interest" description="Disordered" evidence="6">
    <location>
        <begin position="688"/>
        <end position="709"/>
    </location>
</feature>
<keyword evidence="10" id="KW-1185">Reference proteome</keyword>
<dbReference type="InterPro" id="IPR020806">
    <property type="entry name" value="PKS_PP-bd"/>
</dbReference>
<feature type="domain" description="Carrier" evidence="7">
    <location>
        <begin position="2267"/>
        <end position="2345"/>
    </location>
</feature>
<dbReference type="SMART" id="SM00825">
    <property type="entry name" value="PKS_KS"/>
    <property type="match status" value="1"/>
</dbReference>
<dbReference type="CDD" id="cd00833">
    <property type="entry name" value="PKS"/>
    <property type="match status" value="1"/>
</dbReference>
<dbReference type="SMART" id="SM00822">
    <property type="entry name" value="PKS_KR"/>
    <property type="match status" value="1"/>
</dbReference>
<feature type="non-terminal residue" evidence="9">
    <location>
        <position position="1"/>
    </location>
</feature>
<dbReference type="CDD" id="cd08952">
    <property type="entry name" value="KR_1_SDR_x"/>
    <property type="match status" value="1"/>
</dbReference>
<evidence type="ECO:0000256" key="1">
    <source>
        <dbReference type="ARBA" id="ARBA00022450"/>
    </source>
</evidence>
<dbReference type="InterPro" id="IPR006162">
    <property type="entry name" value="Ppantetheine_attach_site"/>
</dbReference>
<dbReference type="Gene3D" id="3.40.50.11460">
    <property type="match status" value="1"/>
</dbReference>
<dbReference type="SUPFAM" id="SSF53901">
    <property type="entry name" value="Thiolase-like"/>
    <property type="match status" value="1"/>
</dbReference>
<dbReference type="SUPFAM" id="SSF55048">
    <property type="entry name" value="Probable ACP-binding domain of malonyl-CoA ACP transacylase"/>
    <property type="match status" value="1"/>
</dbReference>
<dbReference type="PANTHER" id="PTHR43775:SF51">
    <property type="entry name" value="INACTIVE PHENOLPHTHIOCEROL SYNTHESIS POLYKETIDE SYNTHASE TYPE I PKS1-RELATED"/>
    <property type="match status" value="1"/>
</dbReference>